<evidence type="ECO:0000256" key="5">
    <source>
        <dbReference type="SAM" id="Phobius"/>
    </source>
</evidence>
<reference evidence="7 8" key="1">
    <citation type="submission" date="2013-03" db="EMBL/GenBank/DDBJ databases">
        <title>The Genome Sequence of Exophiala aquamarina CBS 119918.</title>
        <authorList>
            <consortium name="The Broad Institute Genomics Platform"/>
            <person name="Cuomo C."/>
            <person name="de Hoog S."/>
            <person name="Gorbushina A."/>
            <person name="Walker B."/>
            <person name="Young S.K."/>
            <person name="Zeng Q."/>
            <person name="Gargeya S."/>
            <person name="Fitzgerald M."/>
            <person name="Haas B."/>
            <person name="Abouelleil A."/>
            <person name="Allen A.W."/>
            <person name="Alvarado L."/>
            <person name="Arachchi H.M."/>
            <person name="Berlin A.M."/>
            <person name="Chapman S.B."/>
            <person name="Gainer-Dewar J."/>
            <person name="Goldberg J."/>
            <person name="Griggs A."/>
            <person name="Gujja S."/>
            <person name="Hansen M."/>
            <person name="Howarth C."/>
            <person name="Imamovic A."/>
            <person name="Ireland A."/>
            <person name="Larimer J."/>
            <person name="McCowan C."/>
            <person name="Murphy C."/>
            <person name="Pearson M."/>
            <person name="Poon T.W."/>
            <person name="Priest M."/>
            <person name="Roberts A."/>
            <person name="Saif S."/>
            <person name="Shea T."/>
            <person name="Sisk P."/>
            <person name="Sykes S."/>
            <person name="Wortman J."/>
            <person name="Nusbaum C."/>
            <person name="Birren B."/>
        </authorList>
    </citation>
    <scope>NUCLEOTIDE SEQUENCE [LARGE SCALE GENOMIC DNA]</scope>
    <source>
        <strain evidence="7 8">CBS 119918</strain>
    </source>
</reference>
<name>A0A072P9K3_9EURO</name>
<dbReference type="GO" id="GO:0022857">
    <property type="term" value="F:transmembrane transporter activity"/>
    <property type="evidence" value="ECO:0007669"/>
    <property type="project" value="InterPro"/>
</dbReference>
<feature type="transmembrane region" description="Helical" evidence="5">
    <location>
        <begin position="48"/>
        <end position="68"/>
    </location>
</feature>
<keyword evidence="8" id="KW-1185">Reference proteome</keyword>
<dbReference type="RefSeq" id="XP_013259146.1">
    <property type="nucleotide sequence ID" value="XM_013403692.1"/>
</dbReference>
<dbReference type="InterPro" id="IPR036259">
    <property type="entry name" value="MFS_trans_sf"/>
</dbReference>
<dbReference type="EMBL" id="AMGV01000005">
    <property type="protein sequence ID" value="KEF56556.1"/>
    <property type="molecule type" value="Genomic_DNA"/>
</dbReference>
<gene>
    <name evidence="7" type="ORF">A1O9_06744</name>
</gene>
<feature type="non-terminal residue" evidence="7">
    <location>
        <position position="107"/>
    </location>
</feature>
<dbReference type="PROSITE" id="PS50850">
    <property type="entry name" value="MFS"/>
    <property type="match status" value="1"/>
</dbReference>
<evidence type="ECO:0000259" key="6">
    <source>
        <dbReference type="PROSITE" id="PS50850"/>
    </source>
</evidence>
<dbReference type="SUPFAM" id="SSF103473">
    <property type="entry name" value="MFS general substrate transporter"/>
    <property type="match status" value="1"/>
</dbReference>
<evidence type="ECO:0000256" key="1">
    <source>
        <dbReference type="ARBA" id="ARBA00004141"/>
    </source>
</evidence>
<dbReference type="AlphaFoldDB" id="A0A072P9K3"/>
<feature type="transmembrane region" description="Helical" evidence="5">
    <location>
        <begin position="19"/>
        <end position="42"/>
    </location>
</feature>
<comment type="subcellular location">
    <subcellularLocation>
        <location evidence="1">Membrane</location>
        <topology evidence="1">Multi-pass membrane protein</topology>
    </subcellularLocation>
</comment>
<dbReference type="GeneID" id="25281660"/>
<proteinExistence type="predicted"/>
<evidence type="ECO:0000313" key="7">
    <source>
        <dbReference type="EMBL" id="KEF56556.1"/>
    </source>
</evidence>
<feature type="domain" description="Major facilitator superfamily (MFS) profile" evidence="6">
    <location>
        <begin position="1"/>
        <end position="107"/>
    </location>
</feature>
<keyword evidence="3 5" id="KW-1133">Transmembrane helix</keyword>
<dbReference type="GO" id="GO:0016020">
    <property type="term" value="C:membrane"/>
    <property type="evidence" value="ECO:0007669"/>
    <property type="project" value="UniProtKB-SubCell"/>
</dbReference>
<dbReference type="HOGENOM" id="CLU_2216100_0_0_1"/>
<dbReference type="OrthoDB" id="440755at2759"/>
<protein>
    <recommendedName>
        <fullName evidence="6">Major facilitator superfamily (MFS) profile domain-containing protein</fullName>
    </recommendedName>
</protein>
<dbReference type="PANTHER" id="PTHR42718:SF41">
    <property type="entry name" value="MFS TRANSPORTER OF UNKOWN SPECIFICITY (AFU_ORTHOLOGUE AFUA_5G09940)-RELATED"/>
    <property type="match status" value="1"/>
</dbReference>
<evidence type="ECO:0000313" key="8">
    <source>
        <dbReference type="Proteomes" id="UP000027920"/>
    </source>
</evidence>
<dbReference type="InterPro" id="IPR020846">
    <property type="entry name" value="MFS_dom"/>
</dbReference>
<dbReference type="Gene3D" id="1.20.1250.20">
    <property type="entry name" value="MFS general substrate transporter like domains"/>
    <property type="match status" value="1"/>
</dbReference>
<evidence type="ECO:0000256" key="2">
    <source>
        <dbReference type="ARBA" id="ARBA00022692"/>
    </source>
</evidence>
<accession>A0A072P9K3</accession>
<evidence type="ECO:0000256" key="4">
    <source>
        <dbReference type="ARBA" id="ARBA00023136"/>
    </source>
</evidence>
<keyword evidence="4 5" id="KW-0472">Membrane</keyword>
<sequence length="107" mass="11880">GAFVLMGGRLGMIFGHKKIVLIAGPLWVLFCLISGFMWNFIALCVMRGLTGIGGAFIVPNSIALNYPVSTRSHEKYYRQHVRCIGPDWSCRRKCSSWFLGTVAALEV</sequence>
<feature type="non-terminal residue" evidence="7">
    <location>
        <position position="1"/>
    </location>
</feature>
<keyword evidence="2 5" id="KW-0812">Transmembrane</keyword>
<organism evidence="7 8">
    <name type="scientific">Exophiala aquamarina CBS 119918</name>
    <dbReference type="NCBI Taxonomy" id="1182545"/>
    <lineage>
        <taxon>Eukaryota</taxon>
        <taxon>Fungi</taxon>
        <taxon>Dikarya</taxon>
        <taxon>Ascomycota</taxon>
        <taxon>Pezizomycotina</taxon>
        <taxon>Eurotiomycetes</taxon>
        <taxon>Chaetothyriomycetidae</taxon>
        <taxon>Chaetothyriales</taxon>
        <taxon>Herpotrichiellaceae</taxon>
        <taxon>Exophiala</taxon>
    </lineage>
</organism>
<evidence type="ECO:0000256" key="3">
    <source>
        <dbReference type="ARBA" id="ARBA00022989"/>
    </source>
</evidence>
<comment type="caution">
    <text evidence="7">The sequence shown here is derived from an EMBL/GenBank/DDBJ whole genome shotgun (WGS) entry which is preliminary data.</text>
</comment>
<dbReference type="VEuPathDB" id="FungiDB:A1O9_06744"/>
<dbReference type="Proteomes" id="UP000027920">
    <property type="component" value="Unassembled WGS sequence"/>
</dbReference>
<dbReference type="PANTHER" id="PTHR42718">
    <property type="entry name" value="MAJOR FACILITATOR SUPERFAMILY MULTIDRUG TRANSPORTER MFSC"/>
    <property type="match status" value="1"/>
</dbReference>